<dbReference type="eggNOG" id="COG2259">
    <property type="taxonomic scope" value="Bacteria"/>
</dbReference>
<feature type="transmembrane region" description="Helical" evidence="7">
    <location>
        <begin position="128"/>
        <end position="147"/>
    </location>
</feature>
<evidence type="ECO:0000256" key="5">
    <source>
        <dbReference type="ARBA" id="ARBA00022989"/>
    </source>
</evidence>
<keyword evidence="3" id="KW-1003">Cell membrane</keyword>
<dbReference type="AlphaFoldDB" id="L8JUZ6"/>
<dbReference type="PANTHER" id="PTHR33452:SF1">
    <property type="entry name" value="INNER MEMBRANE PROTEIN YPHA-RELATED"/>
    <property type="match status" value="1"/>
</dbReference>
<evidence type="ECO:0000256" key="3">
    <source>
        <dbReference type="ARBA" id="ARBA00022475"/>
    </source>
</evidence>
<dbReference type="PANTHER" id="PTHR33452">
    <property type="entry name" value="OXIDOREDUCTASE CATD-RELATED"/>
    <property type="match status" value="1"/>
</dbReference>
<feature type="transmembrane region" description="Helical" evidence="7">
    <location>
        <begin position="15"/>
        <end position="34"/>
    </location>
</feature>
<evidence type="ECO:0000313" key="9">
    <source>
        <dbReference type="Proteomes" id="UP000011135"/>
    </source>
</evidence>
<dbReference type="Proteomes" id="UP000011135">
    <property type="component" value="Unassembled WGS sequence"/>
</dbReference>
<name>L8JUZ6_9BACT</name>
<reference evidence="8 9" key="1">
    <citation type="submission" date="2012-12" db="EMBL/GenBank/DDBJ databases">
        <title>Genome assembly of Fulvivirga imtechensis AK7.</title>
        <authorList>
            <person name="Nupur N."/>
            <person name="Khatri I."/>
            <person name="Kumar R."/>
            <person name="Subramanian S."/>
            <person name="Pinnaka A."/>
        </authorList>
    </citation>
    <scope>NUCLEOTIDE SEQUENCE [LARGE SCALE GENOMIC DNA]</scope>
    <source>
        <strain evidence="8 9">AK7</strain>
    </source>
</reference>
<dbReference type="Pfam" id="PF07681">
    <property type="entry name" value="DoxX"/>
    <property type="match status" value="1"/>
</dbReference>
<dbReference type="InterPro" id="IPR032808">
    <property type="entry name" value="DoxX"/>
</dbReference>
<sequence>MMKKFLYTDSSQTTILIRLMVGAVFLSEGLQKFLYPAMLGAGRFEKMGFPSADFFAAFVGSFEILSGLLILIGFITRGAAIAMLINMTVAIVVTKIPIAFGESFGPFVLRDLKTYGFWSMAHEMRTDFSMWLGSLFLFIKGGGDWSVDRAIQIKNRL</sequence>
<dbReference type="RefSeq" id="WP_009579357.1">
    <property type="nucleotide sequence ID" value="NZ_AMZN01000028.1"/>
</dbReference>
<accession>L8JUZ6</accession>
<keyword evidence="5 7" id="KW-1133">Transmembrane helix</keyword>
<dbReference type="EMBL" id="AMZN01000028">
    <property type="protein sequence ID" value="ELR72048.1"/>
    <property type="molecule type" value="Genomic_DNA"/>
</dbReference>
<proteinExistence type="inferred from homology"/>
<evidence type="ECO:0000256" key="4">
    <source>
        <dbReference type="ARBA" id="ARBA00022692"/>
    </source>
</evidence>
<dbReference type="OrthoDB" id="9813193at2"/>
<evidence type="ECO:0000256" key="6">
    <source>
        <dbReference type="ARBA" id="ARBA00023136"/>
    </source>
</evidence>
<protein>
    <recommendedName>
        <fullName evidence="10">DoxX family protein</fullName>
    </recommendedName>
</protein>
<feature type="transmembrane region" description="Helical" evidence="7">
    <location>
        <begin position="54"/>
        <end position="75"/>
    </location>
</feature>
<evidence type="ECO:0000256" key="7">
    <source>
        <dbReference type="SAM" id="Phobius"/>
    </source>
</evidence>
<keyword evidence="6 7" id="KW-0472">Membrane</keyword>
<comment type="caution">
    <text evidence="8">The sequence shown here is derived from an EMBL/GenBank/DDBJ whole genome shotgun (WGS) entry which is preliminary data.</text>
</comment>
<keyword evidence="4 7" id="KW-0812">Transmembrane</keyword>
<dbReference type="GO" id="GO:0005886">
    <property type="term" value="C:plasma membrane"/>
    <property type="evidence" value="ECO:0007669"/>
    <property type="project" value="UniProtKB-SubCell"/>
</dbReference>
<organism evidence="8 9">
    <name type="scientific">Fulvivirga imtechensis AK7</name>
    <dbReference type="NCBI Taxonomy" id="1237149"/>
    <lineage>
        <taxon>Bacteria</taxon>
        <taxon>Pseudomonadati</taxon>
        <taxon>Bacteroidota</taxon>
        <taxon>Cytophagia</taxon>
        <taxon>Cytophagales</taxon>
        <taxon>Fulvivirgaceae</taxon>
        <taxon>Fulvivirga</taxon>
    </lineage>
</organism>
<evidence type="ECO:0000256" key="2">
    <source>
        <dbReference type="ARBA" id="ARBA00006679"/>
    </source>
</evidence>
<dbReference type="InterPro" id="IPR051907">
    <property type="entry name" value="DoxX-like_oxidoreductase"/>
</dbReference>
<comment type="subcellular location">
    <subcellularLocation>
        <location evidence="1">Cell membrane</location>
        <topology evidence="1">Multi-pass membrane protein</topology>
    </subcellularLocation>
</comment>
<keyword evidence="9" id="KW-1185">Reference proteome</keyword>
<gene>
    <name evidence="8" type="ORF">C900_01913</name>
</gene>
<evidence type="ECO:0000256" key="1">
    <source>
        <dbReference type="ARBA" id="ARBA00004651"/>
    </source>
</evidence>
<feature type="transmembrane region" description="Helical" evidence="7">
    <location>
        <begin position="87"/>
        <end position="108"/>
    </location>
</feature>
<evidence type="ECO:0008006" key="10">
    <source>
        <dbReference type="Google" id="ProtNLM"/>
    </source>
</evidence>
<evidence type="ECO:0000313" key="8">
    <source>
        <dbReference type="EMBL" id="ELR72048.1"/>
    </source>
</evidence>
<dbReference type="STRING" id="1237149.C900_01913"/>
<comment type="similarity">
    <text evidence="2">Belongs to the DoxX family.</text>
</comment>